<dbReference type="PROSITE" id="PS51186">
    <property type="entry name" value="GNAT"/>
    <property type="match status" value="1"/>
</dbReference>
<evidence type="ECO:0000313" key="3">
    <source>
        <dbReference type="Proteomes" id="UP000769780"/>
    </source>
</evidence>
<sequence length="186" mass="21527">MFTLKVDDEIELQLFELQHATELYWLVDSNRLYLREWLPWVDNMVSPASYHSVIPLWLKQFAENNGFNAGIRYKGELVGSIGLHHIDWNHSQTSIGYYLAHSAQGKGIMTRAVKALLNHLFFSLGLNRVEIRCGVRNYKSRAIPERLGFSQEGIIRDGENLYGKFHDLAIYGMLARDWHNLISPNH</sequence>
<dbReference type="RefSeq" id="WP_221870282.1">
    <property type="nucleotide sequence ID" value="NZ_JACWFH010000001.1"/>
</dbReference>
<proteinExistence type="predicted"/>
<dbReference type="EMBL" id="JACWFH010000001">
    <property type="protein sequence ID" value="MBY0095222.1"/>
    <property type="molecule type" value="Genomic_DNA"/>
</dbReference>
<organism evidence="2 3">
    <name type="scientific">Mesobacillus maritimus</name>
    <dbReference type="NCBI Taxonomy" id="1643336"/>
    <lineage>
        <taxon>Bacteria</taxon>
        <taxon>Bacillati</taxon>
        <taxon>Bacillota</taxon>
        <taxon>Bacilli</taxon>
        <taxon>Bacillales</taxon>
        <taxon>Bacillaceae</taxon>
        <taxon>Mesobacillus</taxon>
    </lineage>
</organism>
<accession>A0ABS7JZ04</accession>
<dbReference type="PANTHER" id="PTHR43441:SF12">
    <property type="entry name" value="RIBOSOMAL N-ACETYLTRANSFERASE YDAF-RELATED"/>
    <property type="match status" value="1"/>
</dbReference>
<gene>
    <name evidence="2" type="ORF">H0185_00110</name>
</gene>
<protein>
    <submittedName>
        <fullName evidence="2">GNAT family N-acetyltransferase</fullName>
    </submittedName>
</protein>
<dbReference type="Proteomes" id="UP000769780">
    <property type="component" value="Unassembled WGS sequence"/>
</dbReference>
<name>A0ABS7JZ04_9BACI</name>
<evidence type="ECO:0000313" key="2">
    <source>
        <dbReference type="EMBL" id="MBY0095222.1"/>
    </source>
</evidence>
<dbReference type="PANTHER" id="PTHR43441">
    <property type="entry name" value="RIBOSOMAL-PROTEIN-SERINE ACETYLTRANSFERASE"/>
    <property type="match status" value="1"/>
</dbReference>
<dbReference type="InterPro" id="IPR051908">
    <property type="entry name" value="Ribosomal_N-acetyltransferase"/>
</dbReference>
<dbReference type="SUPFAM" id="SSF55729">
    <property type="entry name" value="Acyl-CoA N-acyltransferases (Nat)"/>
    <property type="match status" value="1"/>
</dbReference>
<keyword evidence="3" id="KW-1185">Reference proteome</keyword>
<evidence type="ECO:0000259" key="1">
    <source>
        <dbReference type="PROSITE" id="PS51186"/>
    </source>
</evidence>
<dbReference type="Gene3D" id="3.40.630.30">
    <property type="match status" value="1"/>
</dbReference>
<feature type="domain" description="N-acetyltransferase" evidence="1">
    <location>
        <begin position="28"/>
        <end position="167"/>
    </location>
</feature>
<dbReference type="InterPro" id="IPR016181">
    <property type="entry name" value="Acyl_CoA_acyltransferase"/>
</dbReference>
<dbReference type="InterPro" id="IPR000182">
    <property type="entry name" value="GNAT_dom"/>
</dbReference>
<comment type="caution">
    <text evidence="2">The sequence shown here is derived from an EMBL/GenBank/DDBJ whole genome shotgun (WGS) entry which is preliminary data.</text>
</comment>
<dbReference type="Pfam" id="PF13302">
    <property type="entry name" value="Acetyltransf_3"/>
    <property type="match status" value="1"/>
</dbReference>
<reference evidence="2 3" key="1">
    <citation type="submission" date="2020-07" db="EMBL/GenBank/DDBJ databases">
        <title>Fungal Genomes of the International Space Station.</title>
        <authorList>
            <person name="Seuylemezian A."/>
            <person name="Singh N.K."/>
            <person name="Wood J."/>
            <person name="Venkateswaran K."/>
        </authorList>
    </citation>
    <scope>NUCLEOTIDE SEQUENCE [LARGE SCALE GENOMIC DNA]</scope>
    <source>
        <strain evidence="2 3">PL-B2</strain>
    </source>
</reference>